<dbReference type="RefSeq" id="WP_181760246.1">
    <property type="nucleotide sequence ID" value="NZ_BMCR01000003.1"/>
</dbReference>
<dbReference type="InterPro" id="IPR010916">
    <property type="entry name" value="TonB_box_CS"/>
</dbReference>
<keyword evidence="1" id="KW-0732">Signal</keyword>
<dbReference type="AlphaFoldDB" id="A0A838XSL5"/>
<feature type="chain" id="PRO_5032440534" evidence="1">
    <location>
        <begin position="30"/>
        <end position="200"/>
    </location>
</feature>
<comment type="caution">
    <text evidence="2">The sequence shown here is derived from an EMBL/GenBank/DDBJ whole genome shotgun (WGS) entry which is preliminary data.</text>
</comment>
<evidence type="ECO:0000313" key="3">
    <source>
        <dbReference type="Proteomes" id="UP000559404"/>
    </source>
</evidence>
<organism evidence="2 3">
    <name type="scientific">Stappia taiwanensis</name>
    <dbReference type="NCBI Taxonomy" id="992267"/>
    <lineage>
        <taxon>Bacteria</taxon>
        <taxon>Pseudomonadati</taxon>
        <taxon>Pseudomonadota</taxon>
        <taxon>Alphaproteobacteria</taxon>
        <taxon>Hyphomicrobiales</taxon>
        <taxon>Stappiaceae</taxon>
        <taxon>Stappia</taxon>
    </lineage>
</organism>
<evidence type="ECO:0000256" key="1">
    <source>
        <dbReference type="SAM" id="SignalP"/>
    </source>
</evidence>
<dbReference type="EMBL" id="JACEON010000008">
    <property type="protein sequence ID" value="MBA4612051.1"/>
    <property type="molecule type" value="Genomic_DNA"/>
</dbReference>
<name>A0A838XSL5_9HYPH</name>
<evidence type="ECO:0000313" key="2">
    <source>
        <dbReference type="EMBL" id="MBA4612051.1"/>
    </source>
</evidence>
<reference evidence="2 3" key="1">
    <citation type="submission" date="2020-07" db="EMBL/GenBank/DDBJ databases">
        <authorList>
            <person name="Li M."/>
        </authorList>
    </citation>
    <scope>NUCLEOTIDE SEQUENCE [LARGE SCALE GENOMIC DNA]</scope>
    <source>
        <strain evidence="2 3">DSM 23284</strain>
    </source>
</reference>
<reference evidence="2 3" key="2">
    <citation type="submission" date="2020-08" db="EMBL/GenBank/DDBJ databases">
        <title>Stappia taiwanensis sp. nov., isolated from a coastal thermal spring.</title>
        <authorList>
            <person name="Kampfer P."/>
        </authorList>
    </citation>
    <scope>NUCLEOTIDE SEQUENCE [LARGE SCALE GENOMIC DNA]</scope>
    <source>
        <strain evidence="2 3">DSM 23284</strain>
    </source>
</reference>
<protein>
    <submittedName>
        <fullName evidence="2">Uncharacterized protein</fullName>
    </submittedName>
</protein>
<sequence length="200" mass="20974">MTKALFSGCGPVAAAALLLTVSHILPVSAESPENLPKDAPASAAAATPEAALSKAQAELDTAWRALEPLGFSAGLFVEAGSVVGYGAYVPRAKASFAPTDTLVVYAQPVGYGYRETETGYGIRLTADYTLLTPSGQVLAEEKGFARLTSDSREKRRELYITLRLGFDGLRPGAYTLLARINDAVSGKSGELSLPFTVTAE</sequence>
<proteinExistence type="predicted"/>
<dbReference type="Proteomes" id="UP000559404">
    <property type="component" value="Unassembled WGS sequence"/>
</dbReference>
<feature type="signal peptide" evidence="1">
    <location>
        <begin position="1"/>
        <end position="29"/>
    </location>
</feature>
<keyword evidence="3" id="KW-1185">Reference proteome</keyword>
<accession>A0A838XSL5</accession>
<gene>
    <name evidence="2" type="ORF">H1W37_10330</name>
</gene>
<dbReference type="PROSITE" id="PS00430">
    <property type="entry name" value="TONB_DEPENDENT_REC_1"/>
    <property type="match status" value="1"/>
</dbReference>